<organism evidence="8 9">
    <name type="scientific">Mesoterricola silvestris</name>
    <dbReference type="NCBI Taxonomy" id="2927979"/>
    <lineage>
        <taxon>Bacteria</taxon>
        <taxon>Pseudomonadati</taxon>
        <taxon>Acidobacteriota</taxon>
        <taxon>Holophagae</taxon>
        <taxon>Holophagales</taxon>
        <taxon>Holophagaceae</taxon>
        <taxon>Mesoterricola</taxon>
    </lineage>
</organism>
<protein>
    <recommendedName>
        <fullName evidence="6">tRNA(Ile)-lysidine synthase</fullName>
        <ecNumber evidence="6">6.3.4.19</ecNumber>
    </recommendedName>
    <alternativeName>
        <fullName evidence="6">tRNA(Ile)-2-lysyl-cytidine synthase</fullName>
    </alternativeName>
    <alternativeName>
        <fullName evidence="6">tRNA(Ile)-lysidine synthetase</fullName>
    </alternativeName>
</protein>
<dbReference type="InterPro" id="IPR012795">
    <property type="entry name" value="tRNA_Ile_lys_synt_N"/>
</dbReference>
<dbReference type="GO" id="GO:0006400">
    <property type="term" value="P:tRNA modification"/>
    <property type="evidence" value="ECO:0007669"/>
    <property type="project" value="UniProtKB-UniRule"/>
</dbReference>
<keyword evidence="2 6" id="KW-0819">tRNA processing</keyword>
<keyword evidence="3 6" id="KW-0547">Nucleotide-binding</keyword>
<feature type="binding site" evidence="6">
    <location>
        <begin position="29"/>
        <end position="34"/>
    </location>
    <ligand>
        <name>ATP</name>
        <dbReference type="ChEBI" id="CHEBI:30616"/>
    </ligand>
</feature>
<gene>
    <name evidence="6" type="primary">tilS</name>
    <name evidence="8" type="ORF">METEAL_16730</name>
</gene>
<dbReference type="GO" id="GO:0032267">
    <property type="term" value="F:tRNA(Ile)-lysidine synthase activity"/>
    <property type="evidence" value="ECO:0007669"/>
    <property type="project" value="UniProtKB-EC"/>
</dbReference>
<sequence>MNRRETQWLGEVLGRGDGVRDGRVLVACSGGGDSLALLSFLWAARRSLGLELVVAHADHGLRPEAREEAALVRDLCRSADLDLVEASLDVRAHAKATGQGLETAARELRWGWLRAQAESCSALAVATGHTLDDHTETVLVRLARGGGAGCLTPLAARQGPRWSPLIQARRSDLRAYLKAKGVAWREDASNANPFTPRNRWRVLLDPMRREAPSLDAHLWETHLQVEELAAFKDAQVARWRGTRWDVDPGGLRLARGWAGPELRWVLDAAFQERDWPREAALLRDLAAWMLPHLVRRPGAPKTWGGWHLSGTGEGPADSAQESLFPWTLKRC</sequence>
<accession>A0AA48K821</accession>
<dbReference type="InterPro" id="IPR014729">
    <property type="entry name" value="Rossmann-like_a/b/a_fold"/>
</dbReference>
<feature type="domain" description="tRNA(Ile)-lysidine/2-thiocytidine synthase N-terminal" evidence="7">
    <location>
        <begin position="24"/>
        <end position="201"/>
    </location>
</feature>
<reference evidence="9" key="1">
    <citation type="journal article" date="2023" name="Int. J. Syst. Evol. Microbiol.">
        <title>Mesoterricola silvestris gen. nov., sp. nov., Mesoterricola sediminis sp. nov., Geothrix oryzae sp. nov., Geothrix edaphica sp. nov., Geothrix rubra sp. nov., and Geothrix limicola sp. nov., six novel members of Acidobacteriota isolated from soils.</title>
        <authorList>
            <person name="Itoh H."/>
            <person name="Sugisawa Y."/>
            <person name="Mise K."/>
            <person name="Xu Z."/>
            <person name="Kuniyasu M."/>
            <person name="Ushijima N."/>
            <person name="Kawano K."/>
            <person name="Kobayashi E."/>
            <person name="Shiratori Y."/>
            <person name="Masuda Y."/>
            <person name="Senoo K."/>
        </authorList>
    </citation>
    <scope>NUCLEOTIDE SEQUENCE [LARGE SCALE GENOMIC DNA]</scope>
    <source>
        <strain evidence="9">W79</strain>
    </source>
</reference>
<dbReference type="GO" id="GO:0005524">
    <property type="term" value="F:ATP binding"/>
    <property type="evidence" value="ECO:0007669"/>
    <property type="project" value="UniProtKB-UniRule"/>
</dbReference>
<evidence type="ECO:0000256" key="2">
    <source>
        <dbReference type="ARBA" id="ARBA00022694"/>
    </source>
</evidence>
<dbReference type="InterPro" id="IPR011063">
    <property type="entry name" value="TilS/TtcA_N"/>
</dbReference>
<dbReference type="AlphaFoldDB" id="A0AA48K821"/>
<keyword evidence="1 6" id="KW-0436">Ligase</keyword>
<evidence type="ECO:0000313" key="9">
    <source>
        <dbReference type="Proteomes" id="UP001238179"/>
    </source>
</evidence>
<dbReference type="RefSeq" id="WP_316415407.1">
    <property type="nucleotide sequence ID" value="NZ_AP027080.1"/>
</dbReference>
<dbReference type="HAMAP" id="MF_01161">
    <property type="entry name" value="tRNA_Ile_lys_synt"/>
    <property type="match status" value="1"/>
</dbReference>
<evidence type="ECO:0000256" key="6">
    <source>
        <dbReference type="HAMAP-Rule" id="MF_01161"/>
    </source>
</evidence>
<keyword evidence="9" id="KW-1185">Reference proteome</keyword>
<dbReference type="NCBIfam" id="TIGR02432">
    <property type="entry name" value="lysidine_TilS_N"/>
    <property type="match status" value="1"/>
</dbReference>
<dbReference type="EC" id="6.3.4.19" evidence="6"/>
<dbReference type="EMBL" id="AP027080">
    <property type="protein sequence ID" value="BDU72499.1"/>
    <property type="molecule type" value="Genomic_DNA"/>
</dbReference>
<keyword evidence="4 6" id="KW-0067">ATP-binding</keyword>
<dbReference type="Proteomes" id="UP001238179">
    <property type="component" value="Chromosome"/>
</dbReference>
<evidence type="ECO:0000313" key="8">
    <source>
        <dbReference type="EMBL" id="BDU72499.1"/>
    </source>
</evidence>
<dbReference type="InterPro" id="IPR012094">
    <property type="entry name" value="tRNA_Ile_lys_synt"/>
</dbReference>
<dbReference type="GO" id="GO:0005737">
    <property type="term" value="C:cytoplasm"/>
    <property type="evidence" value="ECO:0007669"/>
    <property type="project" value="UniProtKB-SubCell"/>
</dbReference>
<evidence type="ECO:0000256" key="1">
    <source>
        <dbReference type="ARBA" id="ARBA00022598"/>
    </source>
</evidence>
<dbReference type="Pfam" id="PF01171">
    <property type="entry name" value="ATP_bind_3"/>
    <property type="match status" value="1"/>
</dbReference>
<evidence type="ECO:0000259" key="7">
    <source>
        <dbReference type="Pfam" id="PF01171"/>
    </source>
</evidence>
<dbReference type="SUPFAM" id="SSF52402">
    <property type="entry name" value="Adenine nucleotide alpha hydrolases-like"/>
    <property type="match status" value="1"/>
</dbReference>
<dbReference type="CDD" id="cd01992">
    <property type="entry name" value="TilS_N"/>
    <property type="match status" value="1"/>
</dbReference>
<comment type="similarity">
    <text evidence="6">Belongs to the tRNA(Ile)-lysidine synthase family.</text>
</comment>
<dbReference type="KEGG" id="msil:METEAL_16730"/>
<comment type="catalytic activity">
    <reaction evidence="5 6">
        <text>cytidine(34) in tRNA(Ile2) + L-lysine + ATP = lysidine(34) in tRNA(Ile2) + AMP + diphosphate + H(+)</text>
        <dbReference type="Rhea" id="RHEA:43744"/>
        <dbReference type="Rhea" id="RHEA-COMP:10625"/>
        <dbReference type="Rhea" id="RHEA-COMP:10670"/>
        <dbReference type="ChEBI" id="CHEBI:15378"/>
        <dbReference type="ChEBI" id="CHEBI:30616"/>
        <dbReference type="ChEBI" id="CHEBI:32551"/>
        <dbReference type="ChEBI" id="CHEBI:33019"/>
        <dbReference type="ChEBI" id="CHEBI:82748"/>
        <dbReference type="ChEBI" id="CHEBI:83665"/>
        <dbReference type="ChEBI" id="CHEBI:456215"/>
        <dbReference type="EC" id="6.3.4.19"/>
    </reaction>
</comment>
<comment type="subcellular location">
    <subcellularLocation>
        <location evidence="6">Cytoplasm</location>
    </subcellularLocation>
</comment>
<proteinExistence type="inferred from homology"/>
<evidence type="ECO:0000256" key="5">
    <source>
        <dbReference type="ARBA" id="ARBA00048539"/>
    </source>
</evidence>
<keyword evidence="6" id="KW-0963">Cytoplasm</keyword>
<comment type="function">
    <text evidence="6">Ligates lysine onto the cytidine present at position 34 of the AUA codon-specific tRNA(Ile) that contains the anticodon CAU, in an ATP-dependent manner. Cytidine is converted to lysidine, thus changing the amino acid specificity of the tRNA from methionine to isoleucine.</text>
</comment>
<dbReference type="PANTHER" id="PTHR43033">
    <property type="entry name" value="TRNA(ILE)-LYSIDINE SYNTHASE-RELATED"/>
    <property type="match status" value="1"/>
</dbReference>
<evidence type="ECO:0000256" key="3">
    <source>
        <dbReference type="ARBA" id="ARBA00022741"/>
    </source>
</evidence>
<dbReference type="PANTHER" id="PTHR43033:SF1">
    <property type="entry name" value="TRNA(ILE)-LYSIDINE SYNTHASE-RELATED"/>
    <property type="match status" value="1"/>
</dbReference>
<name>A0AA48K821_9BACT</name>
<evidence type="ECO:0000256" key="4">
    <source>
        <dbReference type="ARBA" id="ARBA00022840"/>
    </source>
</evidence>
<dbReference type="Gene3D" id="3.40.50.620">
    <property type="entry name" value="HUPs"/>
    <property type="match status" value="1"/>
</dbReference>
<comment type="domain">
    <text evidence="6">The N-terminal region contains the highly conserved SGGXDS motif, predicted to be a P-loop motif involved in ATP binding.</text>
</comment>